<dbReference type="EMBL" id="HACA01017262">
    <property type="protein sequence ID" value="CDW34623.1"/>
    <property type="molecule type" value="Transcribed_RNA"/>
</dbReference>
<organism evidence="1">
    <name type="scientific">Lepeophtheirus salmonis</name>
    <name type="common">Salmon louse</name>
    <name type="synonym">Caligus salmonis</name>
    <dbReference type="NCBI Taxonomy" id="72036"/>
    <lineage>
        <taxon>Eukaryota</taxon>
        <taxon>Metazoa</taxon>
        <taxon>Ecdysozoa</taxon>
        <taxon>Arthropoda</taxon>
        <taxon>Crustacea</taxon>
        <taxon>Multicrustacea</taxon>
        <taxon>Hexanauplia</taxon>
        <taxon>Copepoda</taxon>
        <taxon>Siphonostomatoida</taxon>
        <taxon>Caligidae</taxon>
        <taxon>Lepeophtheirus</taxon>
    </lineage>
</organism>
<protein>
    <submittedName>
        <fullName evidence="1">Uncharacterized protein</fullName>
    </submittedName>
</protein>
<name>A0A0K2U8Q7_LEPSM</name>
<accession>A0A0K2U8Q7</accession>
<feature type="non-terminal residue" evidence="1">
    <location>
        <position position="1"/>
    </location>
</feature>
<evidence type="ECO:0000313" key="1">
    <source>
        <dbReference type="EMBL" id="CDW34623.1"/>
    </source>
</evidence>
<proteinExistence type="predicted"/>
<reference evidence="1" key="1">
    <citation type="submission" date="2014-05" db="EMBL/GenBank/DDBJ databases">
        <authorList>
            <person name="Chronopoulou M."/>
        </authorList>
    </citation>
    <scope>NUCLEOTIDE SEQUENCE</scope>
    <source>
        <tissue evidence="1">Whole organism</tissue>
    </source>
</reference>
<sequence>PPSPAVMKRWKIIALNINQYDSNKKQFFLSNLPLIGQMELHQLSMNKSYNITITPSDLVIVFDL</sequence>
<dbReference type="AlphaFoldDB" id="A0A0K2U8Q7"/>